<dbReference type="RefSeq" id="WP_255928012.1">
    <property type="nucleotide sequence ID" value="NZ_JANFNH010000012.1"/>
</dbReference>
<feature type="chain" id="PRO_5046270396" description="GerMN domain-containing protein" evidence="1">
    <location>
        <begin position="23"/>
        <end position="180"/>
    </location>
</feature>
<proteinExistence type="predicted"/>
<protein>
    <recommendedName>
        <fullName evidence="4">GerMN domain-containing protein</fullName>
    </recommendedName>
</protein>
<reference evidence="2 3" key="1">
    <citation type="submission" date="2022-06" db="EMBL/GenBank/DDBJ databases">
        <title>Draft genome sequence of type strain Streptomyces rubrisoli DSM 42083.</title>
        <authorList>
            <person name="Duangmal K."/>
            <person name="Klaysubun C."/>
        </authorList>
    </citation>
    <scope>NUCLEOTIDE SEQUENCE [LARGE SCALE GENOMIC DNA]</scope>
    <source>
        <strain evidence="2 3">DSM 42083</strain>
    </source>
</reference>
<dbReference type="EMBL" id="JANFNH010000012">
    <property type="protein sequence ID" value="MCQ4043176.1"/>
    <property type="molecule type" value="Genomic_DNA"/>
</dbReference>
<comment type="caution">
    <text evidence="2">The sequence shown here is derived from an EMBL/GenBank/DDBJ whole genome shotgun (WGS) entry which is preliminary data.</text>
</comment>
<keyword evidence="3" id="KW-1185">Reference proteome</keyword>
<evidence type="ECO:0000256" key="1">
    <source>
        <dbReference type="SAM" id="SignalP"/>
    </source>
</evidence>
<evidence type="ECO:0000313" key="2">
    <source>
        <dbReference type="EMBL" id="MCQ4043176.1"/>
    </source>
</evidence>
<dbReference type="PROSITE" id="PS51257">
    <property type="entry name" value="PROKAR_LIPOPROTEIN"/>
    <property type="match status" value="1"/>
</dbReference>
<evidence type="ECO:0008006" key="4">
    <source>
        <dbReference type="Google" id="ProtNLM"/>
    </source>
</evidence>
<accession>A0ABT1PCU8</accession>
<gene>
    <name evidence="2" type="ORF">NON19_14345</name>
</gene>
<evidence type="ECO:0000313" key="3">
    <source>
        <dbReference type="Proteomes" id="UP001206206"/>
    </source>
</evidence>
<keyword evidence="1" id="KW-0732">Signal</keyword>
<sequence>MRTANRRLTAAASGMVALGALAGCGIQPTGVIEAGVPATGVHPQATVRLYFVSPTGLQSVTRPASGPVGPQETLDLLLGGPNSAEIARGMTTELAPPIGVAKVITGDKQVRIVMSTDVTRLTPNAISQLTCTAANAAAKEGVGTTADIDVRVASGHTTRGPLRCAVPSTPPTPAPATTAP</sequence>
<feature type="signal peptide" evidence="1">
    <location>
        <begin position="1"/>
        <end position="22"/>
    </location>
</feature>
<organism evidence="2 3">
    <name type="scientific">Streptantibioticus rubrisoli</name>
    <dbReference type="NCBI Taxonomy" id="1387313"/>
    <lineage>
        <taxon>Bacteria</taxon>
        <taxon>Bacillati</taxon>
        <taxon>Actinomycetota</taxon>
        <taxon>Actinomycetes</taxon>
        <taxon>Kitasatosporales</taxon>
        <taxon>Streptomycetaceae</taxon>
        <taxon>Streptantibioticus</taxon>
    </lineage>
</organism>
<name>A0ABT1PCU8_9ACTN</name>
<dbReference type="Proteomes" id="UP001206206">
    <property type="component" value="Unassembled WGS sequence"/>
</dbReference>